<keyword evidence="10" id="KW-1185">Reference proteome</keyword>
<evidence type="ECO:0000256" key="1">
    <source>
        <dbReference type="ARBA" id="ARBA00022737"/>
    </source>
</evidence>
<keyword evidence="1" id="KW-0677">Repeat</keyword>
<name>A0A6M1TH77_9BACT</name>
<dbReference type="SMART" id="SM00220">
    <property type="entry name" value="S_TKc"/>
    <property type="match status" value="1"/>
</dbReference>
<evidence type="ECO:0000256" key="5">
    <source>
        <dbReference type="PROSITE-ProRule" id="PRU00339"/>
    </source>
</evidence>
<feature type="transmembrane region" description="Helical" evidence="7">
    <location>
        <begin position="389"/>
        <end position="409"/>
    </location>
</feature>
<dbReference type="Gene3D" id="1.10.510.10">
    <property type="entry name" value="Transferase(Phosphotransferase) domain 1"/>
    <property type="match status" value="1"/>
</dbReference>
<sequence>MSDVNRKKVDTIVDQALDLPKEERKTFIESQCGDNKRLKNEVTLLLESIYDSEGWLENPEDYKKEFYDEISDDVEYLSTDHAFVGSQVGSYTIREKIGEGGMGTVYRAERRGGEFDHQVAIKIIRRGRASEVNIRRFRREQRILAGLNHPGIARLYDGGITEEGFPYIIMEHVSGIPIDEYCRENDCSITEEIALFEQVLEAIRYAHENLIIHRDLKPDNILVDEAGTIKILDFGISKLLEEDSDPSLTKTGTQLLTPRYAAPEQIRQENITTATDLYALGVVFYELLAGTGPYDLEEATSFEAKQIILRQEPVKPSAKVSSAASHKKLKGDLDAIALKAIRKEPDRRYRVANEFLDDLKSYQTGIPISAHQDSFKYRSQKFISRHKQGVAIAAGILLLVVGFVVFYSWRITEERNQAKLEAQKAEEVTDFLTRIFEGSNPTVAKADSIPIRNFLERGVNRINEMEGQSEVKAALLTTMGRVYSNLGEYEKSDTLLQEALKLSKEVYEDPHEDLANSYVMKAANEKELDNFAAAESLYKKGINILEKLENRPDSLYSGSLSNLALLYEEIGKHPKAIPIHKKAVALDKKRYPEGHKEIGISLNHLAVAQEKNGAFQKALKNHKKSLEIFNDKLGKGHKRTAITTHNLAILYRSLGRIDKAIPLIKEALKMKKAIYGNEHIVVVSSLAGLGHLYRETGQIENAISTFEKTMDIVSNTHGDSSMYAGILSFSLGASYLQDGNFLKAKRLFRKSKDILERALGPEGAYVAIPKHLLGKLFLKQEKLSEAQDEFRETKAILIKNYDKTHPYYGGLMKSLGRLKIAQDSLQKARAYLNKSIEVFEQKLPDTHWKLAESRLLLGKVLYHQENYSESRQLLKQNIPHIRKYRGDDDSYVKSSAEILKMIPSTD</sequence>
<dbReference type="EMBL" id="JAALLS010000020">
    <property type="protein sequence ID" value="NGP89472.1"/>
    <property type="molecule type" value="Genomic_DNA"/>
</dbReference>
<keyword evidence="7" id="KW-0472">Membrane</keyword>
<accession>A0A6M1TH77</accession>
<dbReference type="Proteomes" id="UP000479132">
    <property type="component" value="Unassembled WGS sequence"/>
</dbReference>
<evidence type="ECO:0000256" key="7">
    <source>
        <dbReference type="SAM" id="Phobius"/>
    </source>
</evidence>
<keyword evidence="3 5" id="KW-0802">TPR repeat</keyword>
<dbReference type="InterPro" id="IPR017441">
    <property type="entry name" value="Protein_kinase_ATP_BS"/>
</dbReference>
<dbReference type="PANTHER" id="PTHR45641">
    <property type="entry name" value="TETRATRICOPEPTIDE REPEAT PROTEIN (AFU_ORTHOLOGUE AFUA_6G03870)"/>
    <property type="match status" value="1"/>
</dbReference>
<dbReference type="RefSeq" id="WP_165270256.1">
    <property type="nucleotide sequence ID" value="NZ_JAALLS010000020.1"/>
</dbReference>
<keyword evidence="2 6" id="KW-0547">Nucleotide-binding</keyword>
<dbReference type="AlphaFoldDB" id="A0A6M1TH77"/>
<evidence type="ECO:0000313" key="9">
    <source>
        <dbReference type="EMBL" id="NGP89472.1"/>
    </source>
</evidence>
<evidence type="ECO:0000256" key="2">
    <source>
        <dbReference type="ARBA" id="ARBA00022741"/>
    </source>
</evidence>
<dbReference type="Pfam" id="PF00069">
    <property type="entry name" value="Pkinase"/>
    <property type="match status" value="1"/>
</dbReference>
<dbReference type="Pfam" id="PF13424">
    <property type="entry name" value="TPR_12"/>
    <property type="match status" value="4"/>
</dbReference>
<feature type="repeat" description="TPR" evidence="5">
    <location>
        <begin position="557"/>
        <end position="590"/>
    </location>
</feature>
<keyword evidence="4 6" id="KW-0067">ATP-binding</keyword>
<gene>
    <name evidence="9" type="ORF">G3569_14030</name>
</gene>
<evidence type="ECO:0000256" key="6">
    <source>
        <dbReference type="PROSITE-ProRule" id="PRU10141"/>
    </source>
</evidence>
<dbReference type="CDD" id="cd14014">
    <property type="entry name" value="STKc_PknB_like"/>
    <property type="match status" value="1"/>
</dbReference>
<dbReference type="SUPFAM" id="SSF56112">
    <property type="entry name" value="Protein kinase-like (PK-like)"/>
    <property type="match status" value="1"/>
</dbReference>
<dbReference type="GO" id="GO:0004674">
    <property type="term" value="F:protein serine/threonine kinase activity"/>
    <property type="evidence" value="ECO:0007669"/>
    <property type="project" value="UniProtKB-KW"/>
</dbReference>
<dbReference type="Pfam" id="PF13176">
    <property type="entry name" value="TPR_7"/>
    <property type="match status" value="1"/>
</dbReference>
<evidence type="ECO:0000313" key="10">
    <source>
        <dbReference type="Proteomes" id="UP000479132"/>
    </source>
</evidence>
<feature type="repeat" description="TPR" evidence="5">
    <location>
        <begin position="683"/>
        <end position="716"/>
    </location>
</feature>
<dbReference type="Gene3D" id="1.25.40.10">
    <property type="entry name" value="Tetratricopeptide repeat domain"/>
    <property type="match status" value="3"/>
</dbReference>
<evidence type="ECO:0000259" key="8">
    <source>
        <dbReference type="PROSITE" id="PS50011"/>
    </source>
</evidence>
<keyword evidence="9" id="KW-0418">Kinase</keyword>
<dbReference type="Gene3D" id="3.30.200.20">
    <property type="entry name" value="Phosphorylase Kinase, domain 1"/>
    <property type="match status" value="1"/>
</dbReference>
<keyword evidence="7" id="KW-0812">Transmembrane</keyword>
<dbReference type="InterPro" id="IPR011009">
    <property type="entry name" value="Kinase-like_dom_sf"/>
</dbReference>
<proteinExistence type="predicted"/>
<feature type="domain" description="Protein kinase" evidence="8">
    <location>
        <begin position="91"/>
        <end position="363"/>
    </location>
</feature>
<dbReference type="GO" id="GO:0005524">
    <property type="term" value="F:ATP binding"/>
    <property type="evidence" value="ECO:0007669"/>
    <property type="project" value="UniProtKB-UniRule"/>
</dbReference>
<dbReference type="SMART" id="SM00028">
    <property type="entry name" value="TPR"/>
    <property type="match status" value="10"/>
</dbReference>
<dbReference type="PROSITE" id="PS50011">
    <property type="entry name" value="PROTEIN_KINASE_DOM"/>
    <property type="match status" value="1"/>
</dbReference>
<organism evidence="9 10">
    <name type="scientific">Fodinibius halophilus</name>
    <dbReference type="NCBI Taxonomy" id="1736908"/>
    <lineage>
        <taxon>Bacteria</taxon>
        <taxon>Pseudomonadati</taxon>
        <taxon>Balneolota</taxon>
        <taxon>Balneolia</taxon>
        <taxon>Balneolales</taxon>
        <taxon>Balneolaceae</taxon>
        <taxon>Fodinibius</taxon>
    </lineage>
</organism>
<evidence type="ECO:0000256" key="4">
    <source>
        <dbReference type="ARBA" id="ARBA00022840"/>
    </source>
</evidence>
<evidence type="ECO:0000256" key="3">
    <source>
        <dbReference type="ARBA" id="ARBA00022803"/>
    </source>
</evidence>
<protein>
    <submittedName>
        <fullName evidence="9">Serine/threonine protein kinase</fullName>
    </submittedName>
</protein>
<feature type="repeat" description="TPR" evidence="5">
    <location>
        <begin position="473"/>
        <end position="506"/>
    </location>
</feature>
<dbReference type="InterPro" id="IPR019734">
    <property type="entry name" value="TPR_rpt"/>
</dbReference>
<dbReference type="SUPFAM" id="SSF48452">
    <property type="entry name" value="TPR-like"/>
    <property type="match status" value="1"/>
</dbReference>
<dbReference type="InterPro" id="IPR011990">
    <property type="entry name" value="TPR-like_helical_dom_sf"/>
</dbReference>
<dbReference type="PROSITE" id="PS00107">
    <property type="entry name" value="PROTEIN_KINASE_ATP"/>
    <property type="match status" value="1"/>
</dbReference>
<reference evidence="9 10" key="1">
    <citation type="submission" date="2020-02" db="EMBL/GenBank/DDBJ databases">
        <title>Aliifodinibius halophilus 2W32, complete genome.</title>
        <authorList>
            <person name="Li Y."/>
            <person name="Wu S."/>
        </authorList>
    </citation>
    <scope>NUCLEOTIDE SEQUENCE [LARGE SCALE GENOMIC DNA]</scope>
    <source>
        <strain evidence="9 10">2W32</strain>
    </source>
</reference>
<comment type="caution">
    <text evidence="9">The sequence shown here is derived from an EMBL/GenBank/DDBJ whole genome shotgun (WGS) entry which is preliminary data.</text>
</comment>
<keyword evidence="7" id="KW-1133">Transmembrane helix</keyword>
<feature type="binding site" evidence="6">
    <location>
        <position position="122"/>
    </location>
    <ligand>
        <name>ATP</name>
        <dbReference type="ChEBI" id="CHEBI:30616"/>
    </ligand>
</feature>
<keyword evidence="9" id="KW-0723">Serine/threonine-protein kinase</keyword>
<dbReference type="InterPro" id="IPR008271">
    <property type="entry name" value="Ser/Thr_kinase_AS"/>
</dbReference>
<keyword evidence="9" id="KW-0808">Transferase</keyword>
<dbReference type="PROSITE" id="PS00108">
    <property type="entry name" value="PROTEIN_KINASE_ST"/>
    <property type="match status" value="1"/>
</dbReference>
<dbReference type="PROSITE" id="PS50005">
    <property type="entry name" value="TPR"/>
    <property type="match status" value="3"/>
</dbReference>
<dbReference type="SUPFAM" id="SSF81901">
    <property type="entry name" value="HCP-like"/>
    <property type="match status" value="1"/>
</dbReference>
<dbReference type="InterPro" id="IPR000719">
    <property type="entry name" value="Prot_kinase_dom"/>
</dbReference>